<keyword evidence="4" id="KW-0547">Nucleotide-binding</keyword>
<evidence type="ECO:0000256" key="2">
    <source>
        <dbReference type="ARBA" id="ARBA00012552"/>
    </source>
</evidence>
<comment type="catalytic activity">
    <reaction evidence="9">
        <text>ATP + H2O = ADP + phosphate + H(+)</text>
        <dbReference type="Rhea" id="RHEA:13065"/>
        <dbReference type="ChEBI" id="CHEBI:15377"/>
        <dbReference type="ChEBI" id="CHEBI:15378"/>
        <dbReference type="ChEBI" id="CHEBI:30616"/>
        <dbReference type="ChEBI" id="CHEBI:43474"/>
        <dbReference type="ChEBI" id="CHEBI:456216"/>
        <dbReference type="EC" id="3.6.4.13"/>
    </reaction>
</comment>
<dbReference type="PROSITE" id="PS51194">
    <property type="entry name" value="HELICASE_CTER"/>
    <property type="match status" value="1"/>
</dbReference>
<accession>A0A9P4TY71</accession>
<dbReference type="InterPro" id="IPR027417">
    <property type="entry name" value="P-loop_NTPase"/>
</dbReference>
<dbReference type="PROSITE" id="PS51195">
    <property type="entry name" value="Q_MOTIF"/>
    <property type="match status" value="1"/>
</dbReference>
<dbReference type="GO" id="GO:0005634">
    <property type="term" value="C:nucleus"/>
    <property type="evidence" value="ECO:0007669"/>
    <property type="project" value="UniProtKB-SubCell"/>
</dbReference>
<evidence type="ECO:0000256" key="11">
    <source>
        <dbReference type="SAM" id="MobiDB-lite"/>
    </source>
</evidence>
<evidence type="ECO:0000259" key="13">
    <source>
        <dbReference type="PROSITE" id="PS51194"/>
    </source>
</evidence>
<dbReference type="OrthoDB" id="196131at2759"/>
<keyword evidence="7" id="KW-0067">ATP-binding</keyword>
<evidence type="ECO:0000256" key="5">
    <source>
        <dbReference type="ARBA" id="ARBA00022801"/>
    </source>
</evidence>
<gene>
    <name evidence="15" type="ORF">EJ08DRAFT_200238</name>
</gene>
<feature type="short sequence motif" description="Q motif" evidence="10">
    <location>
        <begin position="172"/>
        <end position="200"/>
    </location>
</feature>
<comment type="caution">
    <text evidence="15">The sequence shown here is derived from an EMBL/GenBank/DDBJ whole genome shotgun (WGS) entry which is preliminary data.</text>
</comment>
<dbReference type="InterPro" id="IPR014014">
    <property type="entry name" value="RNA_helicase_DEAD_Q_motif"/>
</dbReference>
<dbReference type="SMART" id="SM00490">
    <property type="entry name" value="HELICc"/>
    <property type="match status" value="1"/>
</dbReference>
<feature type="region of interest" description="Disordered" evidence="11">
    <location>
        <begin position="27"/>
        <end position="54"/>
    </location>
</feature>
<dbReference type="PROSITE" id="PS51192">
    <property type="entry name" value="HELICASE_ATP_BIND_1"/>
    <property type="match status" value="1"/>
</dbReference>
<reference evidence="15" key="1">
    <citation type="journal article" date="2020" name="Stud. Mycol.">
        <title>101 Dothideomycetes genomes: a test case for predicting lifestyles and emergence of pathogens.</title>
        <authorList>
            <person name="Haridas S."/>
            <person name="Albert R."/>
            <person name="Binder M."/>
            <person name="Bloem J."/>
            <person name="Labutti K."/>
            <person name="Salamov A."/>
            <person name="Andreopoulos B."/>
            <person name="Baker S."/>
            <person name="Barry K."/>
            <person name="Bills G."/>
            <person name="Bluhm B."/>
            <person name="Cannon C."/>
            <person name="Castanera R."/>
            <person name="Culley D."/>
            <person name="Daum C."/>
            <person name="Ezra D."/>
            <person name="Gonzalez J."/>
            <person name="Henrissat B."/>
            <person name="Kuo A."/>
            <person name="Liang C."/>
            <person name="Lipzen A."/>
            <person name="Lutzoni F."/>
            <person name="Magnuson J."/>
            <person name="Mondo S."/>
            <person name="Nolan M."/>
            <person name="Ohm R."/>
            <person name="Pangilinan J."/>
            <person name="Park H.-J."/>
            <person name="Ramirez L."/>
            <person name="Alfaro M."/>
            <person name="Sun H."/>
            <person name="Tritt A."/>
            <person name="Yoshinaga Y."/>
            <person name="Zwiers L.-H."/>
            <person name="Turgeon B."/>
            <person name="Goodwin S."/>
            <person name="Spatafora J."/>
            <person name="Crous P."/>
            <person name="Grigoriev I."/>
        </authorList>
    </citation>
    <scope>NUCLEOTIDE SEQUENCE</scope>
    <source>
        <strain evidence="15">CBS 130266</strain>
    </source>
</reference>
<dbReference type="PANTHER" id="PTHR47958">
    <property type="entry name" value="ATP-DEPENDENT RNA HELICASE DBP3"/>
    <property type="match status" value="1"/>
</dbReference>
<protein>
    <recommendedName>
        <fullName evidence="2">RNA helicase</fullName>
        <ecNumber evidence="2">3.6.4.13</ecNumber>
    </recommendedName>
</protein>
<dbReference type="Gene3D" id="3.40.50.300">
    <property type="entry name" value="P-loop containing nucleotide triphosphate hydrolases"/>
    <property type="match status" value="2"/>
</dbReference>
<evidence type="ECO:0000259" key="12">
    <source>
        <dbReference type="PROSITE" id="PS51192"/>
    </source>
</evidence>
<dbReference type="InterPro" id="IPR011545">
    <property type="entry name" value="DEAD/DEAH_box_helicase_dom"/>
</dbReference>
<dbReference type="EMBL" id="MU007034">
    <property type="protein sequence ID" value="KAF2431134.1"/>
    <property type="molecule type" value="Genomic_DNA"/>
</dbReference>
<dbReference type="EC" id="3.6.4.13" evidence="2"/>
<dbReference type="AlphaFoldDB" id="A0A9P4TY71"/>
<dbReference type="GO" id="GO:0016787">
    <property type="term" value="F:hydrolase activity"/>
    <property type="evidence" value="ECO:0007669"/>
    <property type="project" value="UniProtKB-KW"/>
</dbReference>
<name>A0A9P4TY71_9PEZI</name>
<dbReference type="Proteomes" id="UP000800235">
    <property type="component" value="Unassembled WGS sequence"/>
</dbReference>
<dbReference type="InterPro" id="IPR014001">
    <property type="entry name" value="Helicase_ATP-bd"/>
</dbReference>
<organism evidence="15 16">
    <name type="scientific">Tothia fuscella</name>
    <dbReference type="NCBI Taxonomy" id="1048955"/>
    <lineage>
        <taxon>Eukaryota</taxon>
        <taxon>Fungi</taxon>
        <taxon>Dikarya</taxon>
        <taxon>Ascomycota</taxon>
        <taxon>Pezizomycotina</taxon>
        <taxon>Dothideomycetes</taxon>
        <taxon>Pleosporomycetidae</taxon>
        <taxon>Venturiales</taxon>
        <taxon>Cylindrosympodiaceae</taxon>
        <taxon>Tothia</taxon>
    </lineage>
</organism>
<dbReference type="Pfam" id="PF00270">
    <property type="entry name" value="DEAD"/>
    <property type="match status" value="1"/>
</dbReference>
<dbReference type="GO" id="GO:0005524">
    <property type="term" value="F:ATP binding"/>
    <property type="evidence" value="ECO:0007669"/>
    <property type="project" value="UniProtKB-KW"/>
</dbReference>
<evidence type="ECO:0000256" key="6">
    <source>
        <dbReference type="ARBA" id="ARBA00022806"/>
    </source>
</evidence>
<evidence type="ECO:0000313" key="15">
    <source>
        <dbReference type="EMBL" id="KAF2431134.1"/>
    </source>
</evidence>
<evidence type="ECO:0000259" key="14">
    <source>
        <dbReference type="PROSITE" id="PS51195"/>
    </source>
</evidence>
<dbReference type="FunFam" id="3.40.50.300:FF:000008">
    <property type="entry name" value="ATP-dependent RNA helicase RhlB"/>
    <property type="match status" value="1"/>
</dbReference>
<keyword evidence="8" id="KW-0539">Nucleus</keyword>
<evidence type="ECO:0000256" key="8">
    <source>
        <dbReference type="ARBA" id="ARBA00023242"/>
    </source>
</evidence>
<evidence type="ECO:0000256" key="10">
    <source>
        <dbReference type="PROSITE-ProRule" id="PRU00552"/>
    </source>
</evidence>
<dbReference type="GO" id="GO:0003676">
    <property type="term" value="F:nucleic acid binding"/>
    <property type="evidence" value="ECO:0007669"/>
    <property type="project" value="InterPro"/>
</dbReference>
<feature type="compositionally biased region" description="Low complexity" evidence="11">
    <location>
        <begin position="35"/>
        <end position="46"/>
    </location>
</feature>
<dbReference type="SMART" id="SM00487">
    <property type="entry name" value="DEXDc"/>
    <property type="match status" value="1"/>
</dbReference>
<feature type="domain" description="Helicase C-terminal" evidence="13">
    <location>
        <begin position="392"/>
        <end position="556"/>
    </location>
</feature>
<evidence type="ECO:0000256" key="7">
    <source>
        <dbReference type="ARBA" id="ARBA00022840"/>
    </source>
</evidence>
<dbReference type="FunFam" id="3.40.50.300:FF:000079">
    <property type="entry name" value="probable ATP-dependent RNA helicase DDX17"/>
    <property type="match status" value="1"/>
</dbReference>
<dbReference type="InterPro" id="IPR001650">
    <property type="entry name" value="Helicase_C-like"/>
</dbReference>
<dbReference type="SUPFAM" id="SSF52540">
    <property type="entry name" value="P-loop containing nucleoside triphosphate hydrolases"/>
    <property type="match status" value="1"/>
</dbReference>
<evidence type="ECO:0000256" key="1">
    <source>
        <dbReference type="ARBA" id="ARBA00004123"/>
    </source>
</evidence>
<evidence type="ECO:0000256" key="9">
    <source>
        <dbReference type="ARBA" id="ARBA00047984"/>
    </source>
</evidence>
<dbReference type="InterPro" id="IPR056149">
    <property type="entry name" value="PRP5/DDX46/KHDC4_KH"/>
</dbReference>
<comment type="subcellular location">
    <subcellularLocation>
        <location evidence="1">Nucleus</location>
    </subcellularLocation>
</comment>
<evidence type="ECO:0000256" key="3">
    <source>
        <dbReference type="ARBA" id="ARBA00022664"/>
    </source>
</evidence>
<dbReference type="GO" id="GO:0003724">
    <property type="term" value="F:RNA helicase activity"/>
    <property type="evidence" value="ECO:0007669"/>
    <property type="project" value="UniProtKB-EC"/>
</dbReference>
<dbReference type="Pfam" id="PF23469">
    <property type="entry name" value="KH_12"/>
    <property type="match status" value="1"/>
</dbReference>
<keyword evidence="16" id="KW-1185">Reference proteome</keyword>
<dbReference type="CDD" id="cd18787">
    <property type="entry name" value="SF2_C_DEAD"/>
    <property type="match status" value="1"/>
</dbReference>
<dbReference type="Pfam" id="PF00271">
    <property type="entry name" value="Helicase_C"/>
    <property type="match status" value="1"/>
</dbReference>
<keyword evidence="6" id="KW-0347">Helicase</keyword>
<dbReference type="GO" id="GO:0006397">
    <property type="term" value="P:mRNA processing"/>
    <property type="evidence" value="ECO:0007669"/>
    <property type="project" value="UniProtKB-KW"/>
</dbReference>
<keyword evidence="5 15" id="KW-0378">Hydrolase</keyword>
<feature type="domain" description="Helicase ATP-binding" evidence="12">
    <location>
        <begin position="203"/>
        <end position="381"/>
    </location>
</feature>
<sequence>MGDEPTKEEIAALAARREAAQAEVVLAEEEDTEMDAPPADDAAADTVMEDEAEEEDLDPLDAYMTSITEPVGFFVPKNLTRKAEVLFSDDAGIADETEAVEEEDFMALARNKKLKKELKDVDHQKIFYEPFKKNFYVEPVETKELSEEATAALRFELDAIKVIGKGCPKPVLTWGQCGLLTPVLNVIEKLGYQKPSPIQSQAIPAIMSGRDVIGVAKTGSGKTIAFLLPMFRHIKDQPPLGKQDGPIAIILAPTRELANQIHAECRPFVKALGLKSAVCFGQQSLKENIDTIKNGVEIIVATPGRLVDLATVNKGTLLSFRRVTYFVMDEADRLWDMGFEPQVIKLLNQVRPDKQTIMFSATMPKNMEALARKHLRKPLEITIGGKSVVAPEITQIIEVREEKTKTFRLLEILGETYKDEDDARVLIFVERQETADDLLNFVLRKGYPVGSIHGGKDQADRTETIVDFKNGAVPIMIATSVAARGLDVKLLNLVINFDAPSHLEDYVHRVGRTGRAGQKGTAITFITPEQERYSVDLAKALKTSNQEIPPELEKMAEDYKQRVKDGKAKASSAGFGGKGLDKLDMARDAERGLMRGKYKTGDEAAEDTAAADKALDEKILATATGAKAKSDIPAAPAQDPRLAKLNFAPEIVVVKKEEAPKATGGRFDRLAAVRAAAANIDNRLTRPGNLRPGQPVDNRGPDAGLYHATLEINDFPQKGRWAVTNRTNIAKVLDQTGVSITTKGNYYDTSKGHAPKEGELPKLYLLVEGDTEVNVTDAMRELMRLLKEATIAAYENESRAPVSGRYKVL</sequence>
<evidence type="ECO:0000256" key="4">
    <source>
        <dbReference type="ARBA" id="ARBA00022741"/>
    </source>
</evidence>
<feature type="domain" description="DEAD-box RNA helicase Q" evidence="14">
    <location>
        <begin position="172"/>
        <end position="200"/>
    </location>
</feature>
<proteinExistence type="predicted"/>
<evidence type="ECO:0000313" key="16">
    <source>
        <dbReference type="Proteomes" id="UP000800235"/>
    </source>
</evidence>
<keyword evidence="3" id="KW-0507">mRNA processing</keyword>